<dbReference type="Pfam" id="PF03865">
    <property type="entry name" value="ShlB"/>
    <property type="match status" value="1"/>
</dbReference>
<dbReference type="InterPro" id="IPR027282">
    <property type="entry name" value="TPS"/>
</dbReference>
<feature type="domain" description="Haemolysin activator HlyB C-terminal" evidence="6">
    <location>
        <begin position="221"/>
        <end position="534"/>
    </location>
</feature>
<feature type="domain" description="ShlB POTRA" evidence="8">
    <location>
        <begin position="163"/>
        <end position="216"/>
    </location>
</feature>
<dbReference type="PIRSF" id="PIRSF029745">
    <property type="entry name" value="FhaC"/>
    <property type="match status" value="1"/>
</dbReference>
<reference evidence="9" key="1">
    <citation type="submission" date="2019-01" db="EMBL/GenBank/DDBJ databases">
        <authorList>
            <person name="Lista F."/>
            <person name="Anselmo A."/>
        </authorList>
    </citation>
    <scope>NUCLEOTIDE SEQUENCE</scope>
    <source>
        <strain evidence="9">10S</strain>
    </source>
</reference>
<dbReference type="Pfam" id="PF17287">
    <property type="entry name" value="POTRA_3"/>
    <property type="match status" value="1"/>
</dbReference>
<evidence type="ECO:0000259" key="7">
    <source>
        <dbReference type="Pfam" id="PF08479"/>
    </source>
</evidence>
<dbReference type="Gene3D" id="2.40.160.50">
    <property type="entry name" value="membrane protein fhac: a member of the omp85/tpsb transporter family"/>
    <property type="match status" value="1"/>
</dbReference>
<name>A0A483LHF0_KLEPN</name>
<dbReference type="InterPro" id="IPR051544">
    <property type="entry name" value="TPS_OM_transporter"/>
</dbReference>
<dbReference type="GO" id="GO:0046819">
    <property type="term" value="P:protein secretion by the type V secretion system"/>
    <property type="evidence" value="ECO:0007669"/>
    <property type="project" value="TreeGrafter"/>
</dbReference>
<feature type="chain" id="PRO_5019868118" evidence="5">
    <location>
        <begin position="25"/>
        <end position="570"/>
    </location>
</feature>
<dbReference type="Gene3D" id="3.10.20.310">
    <property type="entry name" value="membrane protein fhac"/>
    <property type="match status" value="1"/>
</dbReference>
<feature type="compositionally biased region" description="Low complexity" evidence="4">
    <location>
        <begin position="49"/>
        <end position="70"/>
    </location>
</feature>
<gene>
    <name evidence="9" type="ORF">ETE64_10745</name>
</gene>
<dbReference type="GO" id="GO:0098046">
    <property type="term" value="C:type V protein secretion system complex"/>
    <property type="evidence" value="ECO:0007669"/>
    <property type="project" value="TreeGrafter"/>
</dbReference>
<evidence type="ECO:0000259" key="8">
    <source>
        <dbReference type="Pfam" id="PF17287"/>
    </source>
</evidence>
<feature type="domain" description="Polypeptide-transport-associated ShlB-type" evidence="7">
    <location>
        <begin position="88"/>
        <end position="160"/>
    </location>
</feature>
<keyword evidence="1" id="KW-0472">Membrane</keyword>
<keyword evidence="1" id="KW-1134">Transmembrane beta strand</keyword>
<evidence type="ECO:0000313" key="9">
    <source>
        <dbReference type="EMBL" id="TCX74737.1"/>
    </source>
</evidence>
<dbReference type="Pfam" id="PF08479">
    <property type="entry name" value="POTRA_2"/>
    <property type="match status" value="1"/>
</dbReference>
<dbReference type="InterPro" id="IPR013686">
    <property type="entry name" value="Polypept-transport_assoc_ShlB"/>
</dbReference>
<keyword evidence="2" id="KW-0812">Transmembrane</keyword>
<feature type="region of interest" description="Disordered" evidence="4">
    <location>
        <begin position="49"/>
        <end position="73"/>
    </location>
</feature>
<feature type="signal peptide" evidence="5">
    <location>
        <begin position="1"/>
        <end position="24"/>
    </location>
</feature>
<dbReference type="InterPro" id="IPR035251">
    <property type="entry name" value="ShlB_POTRA"/>
</dbReference>
<dbReference type="EMBL" id="SDCM01000013">
    <property type="protein sequence ID" value="TCX74737.1"/>
    <property type="molecule type" value="Genomic_DNA"/>
</dbReference>
<sequence length="570" mass="63766">MLIRSRTLTGLLFITLAGTSAAGAAPLASSTHQTEQDKARQEALAPQQQDFQSSQQRVAPQQQDFQSSQQRVAPQGIPFPEETHCKLINRVDIDSDNQALTRKLLAKTARQAQGRCLGSEGIRLLAYTLQNELIAQGYITSLIDVPSQSLEHGILRFTLHYGKVGAIDYADGSDTTRLWNSLPTSSGTILRLSDLEQGMANLQRLPGATAHMKLLPGQHEGESDIQIARSLAKKWQLGAWLDDAGSKASGRYQAGGALYLYDLTTLNDILYLSGGGDIEFNQHNDGNHNGSLYYSIPFGYWTLSAYGAYSQYRQQFNGNWSTMDYKSKNRYYSATLSRLLSHTRQQKTTADLRIAKSTSHYYFGGSELLVMRKQNPSWEFTLNHQHYFNKKIVDASIGIQRSLPWLSSTATPEEQAGLYSPLSRIVHGNLQAMMKFDATGDKFTWAPRLSAQFSPDKLASDNKFNIGSRWSVRGFDGENSLSGNQGWYWRNDFIWDLATHERQFYLGADIGRLIGADLYQKGKVLSGAVSGLRGQLWSTQYDLFISTPLSKPDKFHSDALNMGFSLQWRY</sequence>
<protein>
    <submittedName>
        <fullName evidence="9">ShlB/FhaC/HecB family hemolysin secretion/activation protein</fullName>
    </submittedName>
</protein>
<dbReference type="InterPro" id="IPR005565">
    <property type="entry name" value="Hemolysn_activator_HlyB_C"/>
</dbReference>
<evidence type="ECO:0000259" key="6">
    <source>
        <dbReference type="Pfam" id="PF03865"/>
    </source>
</evidence>
<evidence type="ECO:0000256" key="2">
    <source>
        <dbReference type="ARBA" id="ARBA00022692"/>
    </source>
</evidence>
<dbReference type="AlphaFoldDB" id="A0A483LHF0"/>
<dbReference type="GO" id="GO:0008320">
    <property type="term" value="F:protein transmembrane transporter activity"/>
    <property type="evidence" value="ECO:0007669"/>
    <property type="project" value="TreeGrafter"/>
</dbReference>
<accession>A0A483LHF0</accession>
<proteinExistence type="predicted"/>
<evidence type="ECO:0000256" key="3">
    <source>
        <dbReference type="ARBA" id="ARBA00023237"/>
    </source>
</evidence>
<evidence type="ECO:0000256" key="5">
    <source>
        <dbReference type="SAM" id="SignalP"/>
    </source>
</evidence>
<keyword evidence="5" id="KW-0732">Signal</keyword>
<organism evidence="9">
    <name type="scientific">Klebsiella pneumoniae</name>
    <dbReference type="NCBI Taxonomy" id="573"/>
    <lineage>
        <taxon>Bacteria</taxon>
        <taxon>Pseudomonadati</taxon>
        <taxon>Pseudomonadota</taxon>
        <taxon>Gammaproteobacteria</taxon>
        <taxon>Enterobacterales</taxon>
        <taxon>Enterobacteriaceae</taxon>
        <taxon>Klebsiella/Raoultella group</taxon>
        <taxon>Klebsiella</taxon>
        <taxon>Klebsiella pneumoniae complex</taxon>
    </lineage>
</organism>
<dbReference type="PANTHER" id="PTHR34597:SF3">
    <property type="entry name" value="OUTER MEMBRANE TRANSPORTER CDIB"/>
    <property type="match status" value="1"/>
</dbReference>
<evidence type="ECO:0000256" key="4">
    <source>
        <dbReference type="SAM" id="MobiDB-lite"/>
    </source>
</evidence>
<dbReference type="RefSeq" id="WP_132126654.1">
    <property type="nucleotide sequence ID" value="NZ_JAUEGZ010000009.1"/>
</dbReference>
<evidence type="ECO:0000256" key="1">
    <source>
        <dbReference type="ARBA" id="ARBA00022452"/>
    </source>
</evidence>
<keyword evidence="3" id="KW-0998">Cell outer membrane</keyword>
<comment type="caution">
    <text evidence="9">The sequence shown here is derived from an EMBL/GenBank/DDBJ whole genome shotgun (WGS) entry which is preliminary data.</text>
</comment>
<dbReference type="PANTHER" id="PTHR34597">
    <property type="entry name" value="SLR1661 PROTEIN"/>
    <property type="match status" value="1"/>
</dbReference>